<dbReference type="InterPro" id="IPR036034">
    <property type="entry name" value="PDZ_sf"/>
</dbReference>
<protein>
    <submittedName>
        <fullName evidence="12">Type II secretion system protein GspC</fullName>
    </submittedName>
</protein>
<dbReference type="EMBL" id="CP134146">
    <property type="protein sequence ID" value="WNC68415.1"/>
    <property type="molecule type" value="Genomic_DNA"/>
</dbReference>
<keyword evidence="7" id="KW-0653">Protein transport</keyword>
<evidence type="ECO:0000256" key="5">
    <source>
        <dbReference type="ARBA" id="ARBA00022519"/>
    </source>
</evidence>
<dbReference type="InterPro" id="IPR024961">
    <property type="entry name" value="T2SS_GspC_N"/>
</dbReference>
<evidence type="ECO:0000256" key="8">
    <source>
        <dbReference type="ARBA" id="ARBA00022989"/>
    </source>
</evidence>
<keyword evidence="4" id="KW-1003">Cell membrane</keyword>
<evidence type="ECO:0000259" key="11">
    <source>
        <dbReference type="Pfam" id="PF11356"/>
    </source>
</evidence>
<dbReference type="InterPro" id="IPR001639">
    <property type="entry name" value="T2SS_protein-GspC"/>
</dbReference>
<evidence type="ECO:0000256" key="6">
    <source>
        <dbReference type="ARBA" id="ARBA00022692"/>
    </source>
</evidence>
<evidence type="ECO:0000256" key="7">
    <source>
        <dbReference type="ARBA" id="ARBA00022927"/>
    </source>
</evidence>
<sequence>MELAQITIRLQSLWQQVPQKRLTQALISLLVIYIAYWSANFTWVLYPEATTKSSATVVKSSASASSKQVNTSAIRSLNLFGEFNKEQPVVKKIEKIESAPETRLKLTLTGLVASDDPTTAAAIIESKGKQETYGIDDKIEGTRAILKQVQNDRVIIESSGRMETLMLDGFEYTKGNAREVMATDTGPKLVNNKIKTKTSLTNKNASNSEKSARIKERVAKARADILDNPGKLTDYIKVSPYRKDGKVKGYRLMPSKDPEFFAGVGLLPGDIAVQINGKDLTDMREAQKALIELRKAEHVDILVERDGELHDVSLGLNN</sequence>
<keyword evidence="9 10" id="KW-0472">Membrane</keyword>
<evidence type="ECO:0000313" key="12">
    <source>
        <dbReference type="EMBL" id="WNC68415.1"/>
    </source>
</evidence>
<feature type="domain" description="Type II secretion system protein GspC N-terminal" evidence="11">
    <location>
        <begin position="29"/>
        <end position="167"/>
    </location>
</feature>
<comment type="subcellular location">
    <subcellularLocation>
        <location evidence="1">Cell inner membrane</location>
    </subcellularLocation>
</comment>
<evidence type="ECO:0000256" key="4">
    <source>
        <dbReference type="ARBA" id="ARBA00022475"/>
    </source>
</evidence>
<keyword evidence="3" id="KW-0813">Transport</keyword>
<gene>
    <name evidence="12" type="primary">gspC</name>
    <name evidence="12" type="ORF">RI845_18090</name>
</gene>
<dbReference type="Gene3D" id="2.30.42.10">
    <property type="match status" value="1"/>
</dbReference>
<evidence type="ECO:0000256" key="9">
    <source>
        <dbReference type="ARBA" id="ARBA00023136"/>
    </source>
</evidence>
<organism evidence="12 13">
    <name type="scientific">Thalassotalea nanhaiensis</name>
    <dbReference type="NCBI Taxonomy" id="3065648"/>
    <lineage>
        <taxon>Bacteria</taxon>
        <taxon>Pseudomonadati</taxon>
        <taxon>Pseudomonadota</taxon>
        <taxon>Gammaproteobacteria</taxon>
        <taxon>Alteromonadales</taxon>
        <taxon>Colwelliaceae</taxon>
        <taxon>Thalassotalea</taxon>
    </lineage>
</organism>
<evidence type="ECO:0000256" key="10">
    <source>
        <dbReference type="SAM" id="Phobius"/>
    </source>
</evidence>
<dbReference type="SUPFAM" id="SSF50156">
    <property type="entry name" value="PDZ domain-like"/>
    <property type="match status" value="1"/>
</dbReference>
<name>A0ABY9TI81_9GAMM</name>
<keyword evidence="13" id="KW-1185">Reference proteome</keyword>
<feature type="transmembrane region" description="Helical" evidence="10">
    <location>
        <begin position="25"/>
        <end position="46"/>
    </location>
</feature>
<keyword evidence="5" id="KW-0997">Cell inner membrane</keyword>
<evidence type="ECO:0000256" key="2">
    <source>
        <dbReference type="ARBA" id="ARBA00007986"/>
    </source>
</evidence>
<evidence type="ECO:0000256" key="3">
    <source>
        <dbReference type="ARBA" id="ARBA00022448"/>
    </source>
</evidence>
<accession>A0ABY9TI81</accession>
<keyword evidence="8 10" id="KW-1133">Transmembrane helix</keyword>
<keyword evidence="6 10" id="KW-0812">Transmembrane</keyword>
<proteinExistence type="inferred from homology"/>
<dbReference type="Pfam" id="PF11356">
    <property type="entry name" value="T2SSC"/>
    <property type="match status" value="1"/>
</dbReference>
<comment type="similarity">
    <text evidence="2">Belongs to the GSP C family.</text>
</comment>
<dbReference type="RefSeq" id="WP_348387571.1">
    <property type="nucleotide sequence ID" value="NZ_CP134146.1"/>
</dbReference>
<evidence type="ECO:0000313" key="13">
    <source>
        <dbReference type="Proteomes" id="UP001248581"/>
    </source>
</evidence>
<dbReference type="Proteomes" id="UP001248581">
    <property type="component" value="Chromosome"/>
</dbReference>
<evidence type="ECO:0000256" key="1">
    <source>
        <dbReference type="ARBA" id="ARBA00004533"/>
    </source>
</evidence>
<dbReference type="NCBIfam" id="TIGR01713">
    <property type="entry name" value="typeII_sec_gspC"/>
    <property type="match status" value="1"/>
</dbReference>
<reference evidence="13" key="1">
    <citation type="submission" date="2023-09" db="EMBL/GenBank/DDBJ databases">
        <authorList>
            <person name="Zhang C."/>
        </authorList>
    </citation>
    <scope>NUCLEOTIDE SEQUENCE [LARGE SCALE GENOMIC DNA]</scope>
    <source>
        <strain evidence="13">SQ345</strain>
    </source>
</reference>
<dbReference type="Gene3D" id="2.30.30.830">
    <property type="match status" value="1"/>
</dbReference>